<dbReference type="InterPro" id="IPR000073">
    <property type="entry name" value="AB_hydrolase_1"/>
</dbReference>
<dbReference type="InterPro" id="IPR050471">
    <property type="entry name" value="AB_hydrolase"/>
</dbReference>
<proteinExistence type="predicted"/>
<evidence type="ECO:0000259" key="1">
    <source>
        <dbReference type="Pfam" id="PF00561"/>
    </source>
</evidence>
<dbReference type="PRINTS" id="PR00111">
    <property type="entry name" value="ABHYDROLASE"/>
</dbReference>
<organism evidence="2 3">
    <name type="scientific">Leekyejoonella antrihumi</name>
    <dbReference type="NCBI Taxonomy" id="1660198"/>
    <lineage>
        <taxon>Bacteria</taxon>
        <taxon>Bacillati</taxon>
        <taxon>Actinomycetota</taxon>
        <taxon>Actinomycetes</taxon>
        <taxon>Micrococcales</taxon>
        <taxon>Dermacoccaceae</taxon>
        <taxon>Leekyejoonella</taxon>
    </lineage>
</organism>
<evidence type="ECO:0000313" key="3">
    <source>
        <dbReference type="Proteomes" id="UP000320244"/>
    </source>
</evidence>
<reference evidence="2 3" key="2">
    <citation type="submission" date="2019-08" db="EMBL/GenBank/DDBJ databases">
        <title>Jejuicoccus antrihumi gen. nov., sp. nov., a new member of the family Dermacoccaceae isolated from a cave.</title>
        <authorList>
            <person name="Schumann P."/>
            <person name="Kim I.S."/>
        </authorList>
    </citation>
    <scope>NUCLEOTIDE SEQUENCE [LARGE SCALE GENOMIC DNA]</scope>
    <source>
        <strain evidence="2 3">C5-26</strain>
    </source>
</reference>
<dbReference type="Pfam" id="PF00561">
    <property type="entry name" value="Abhydrolase_1"/>
    <property type="match status" value="1"/>
</dbReference>
<reference evidence="2 3" key="1">
    <citation type="submission" date="2019-05" db="EMBL/GenBank/DDBJ databases">
        <authorList>
            <person name="Lee S.D."/>
        </authorList>
    </citation>
    <scope>NUCLEOTIDE SEQUENCE [LARGE SCALE GENOMIC DNA]</scope>
    <source>
        <strain evidence="2 3">C5-26</strain>
    </source>
</reference>
<evidence type="ECO:0000313" key="2">
    <source>
        <dbReference type="EMBL" id="TWP36844.1"/>
    </source>
</evidence>
<feature type="domain" description="AB hydrolase-1" evidence="1">
    <location>
        <begin position="65"/>
        <end position="289"/>
    </location>
</feature>
<gene>
    <name evidence="2" type="ORF">FGL98_08805</name>
</gene>
<dbReference type="Proteomes" id="UP000320244">
    <property type="component" value="Unassembled WGS sequence"/>
</dbReference>
<dbReference type="GO" id="GO:0004806">
    <property type="term" value="F:triacylglycerol lipase activity"/>
    <property type="evidence" value="ECO:0007669"/>
    <property type="project" value="TreeGrafter"/>
</dbReference>
<dbReference type="PANTHER" id="PTHR43433">
    <property type="entry name" value="HYDROLASE, ALPHA/BETA FOLD FAMILY PROTEIN"/>
    <property type="match status" value="1"/>
</dbReference>
<dbReference type="AlphaFoldDB" id="A0A563E4P4"/>
<dbReference type="InterPro" id="IPR029058">
    <property type="entry name" value="AB_hydrolase_fold"/>
</dbReference>
<comment type="caution">
    <text evidence="2">The sequence shown here is derived from an EMBL/GenBank/DDBJ whole genome shotgun (WGS) entry which is preliminary data.</text>
</comment>
<dbReference type="PANTHER" id="PTHR43433:SF5">
    <property type="entry name" value="AB HYDROLASE-1 DOMAIN-CONTAINING PROTEIN"/>
    <property type="match status" value="1"/>
</dbReference>
<keyword evidence="3" id="KW-1185">Reference proteome</keyword>
<accession>A0A563E4P4</accession>
<sequence>MKTTPADCPVARASASTTCTNNPRRVVGSPPAARRGRLAVVNSGSVIRPDDAVIAHQVAGVEDGPWLLLLQGQANSHHWWDGIREDLGQVFRTVTFDYRGTGETTAPESMDAGWSTGLFAEDAVALLDELGIRRAHVYGTSMGGRVAQVLAAQHPERVGGLVLACTTPGGVHALERSNRVRQNLADPDARRRRDALLDLMYTPAWFTGDLTSNLLGDPGMTALAARLHLRVSARHDAYDLLPSISSPTLILHGDADQMAPVENAQVIADRVPHATVRIRAGGRHGFFDEFKDEVNSSVIQFLNP</sequence>
<keyword evidence="2" id="KW-0378">Hydrolase</keyword>
<dbReference type="Gene3D" id="3.40.50.1820">
    <property type="entry name" value="alpha/beta hydrolase"/>
    <property type="match status" value="1"/>
</dbReference>
<dbReference type="EMBL" id="VCQV01000009">
    <property type="protein sequence ID" value="TWP36844.1"/>
    <property type="molecule type" value="Genomic_DNA"/>
</dbReference>
<dbReference type="OrthoDB" id="7958481at2"/>
<protein>
    <submittedName>
        <fullName evidence="2">Alpha/beta fold hydrolase</fullName>
    </submittedName>
</protein>
<dbReference type="GO" id="GO:0046503">
    <property type="term" value="P:glycerolipid catabolic process"/>
    <property type="evidence" value="ECO:0007669"/>
    <property type="project" value="TreeGrafter"/>
</dbReference>
<name>A0A563E4P4_9MICO</name>
<dbReference type="SUPFAM" id="SSF53474">
    <property type="entry name" value="alpha/beta-Hydrolases"/>
    <property type="match status" value="1"/>
</dbReference>